<dbReference type="Gene3D" id="3.40.50.720">
    <property type="entry name" value="NAD(P)-binding Rossmann-like Domain"/>
    <property type="match status" value="1"/>
</dbReference>
<organism evidence="7 8">
    <name type="scientific">[Torrubiella] hemipterigena</name>
    <dbReference type="NCBI Taxonomy" id="1531966"/>
    <lineage>
        <taxon>Eukaryota</taxon>
        <taxon>Fungi</taxon>
        <taxon>Dikarya</taxon>
        <taxon>Ascomycota</taxon>
        <taxon>Pezizomycotina</taxon>
        <taxon>Sordariomycetes</taxon>
        <taxon>Hypocreomycetidae</taxon>
        <taxon>Hypocreales</taxon>
        <taxon>Clavicipitaceae</taxon>
        <taxon>Clavicipitaceae incertae sedis</taxon>
        <taxon>'Torrubiella' clade</taxon>
    </lineage>
</organism>
<dbReference type="GO" id="GO:0071949">
    <property type="term" value="F:FAD binding"/>
    <property type="evidence" value="ECO:0007669"/>
    <property type="project" value="InterPro"/>
</dbReference>
<evidence type="ECO:0000256" key="5">
    <source>
        <dbReference type="ARBA" id="ARBA00023002"/>
    </source>
</evidence>
<dbReference type="OrthoDB" id="2015447at2759"/>
<dbReference type="STRING" id="1531966.A0A0A1T150"/>
<gene>
    <name evidence="7" type="ORF">VHEMI00065</name>
</gene>
<keyword evidence="8" id="KW-1185">Reference proteome</keyword>
<dbReference type="GO" id="GO:0019478">
    <property type="term" value="P:D-amino acid catabolic process"/>
    <property type="evidence" value="ECO:0007669"/>
    <property type="project" value="TreeGrafter"/>
</dbReference>
<sequence>MRLMTFRCHHHHFINSCCEKRKKKNRHCHHLSSVNILLKAMSSSVGDKPTIVVIGAGVIGLSCALKIQQLVSGSHDILIVAKEWPSSIAGSPLKPSPDYASMWAGAHIRPIPASTPQLTREAAWIKETVKELSPLIVAEPFIGVTEVEGIDYMEEPDEVYKRQTKESFENETGLPGYTVLSGDQVPPEVKLAFSYQTYCFNSPLYCQNLLRKFLFHGGKTLAREIKREAEAFILADRVSLVVNASGVGFGDPKCFPTRGQTIISNMTTDKTITRLNKDGSAAYIIPRFFNGGTILGGTREPNNWSTEVCPTTRDAIWERNIEMQPYICDKPIAREDLRAIAHVVGRRPTREGGMRVETETVTLRDGKSGTVVHAYGAGSRGYEMSWGVAKEVTGLVKNTLYGFSSKL</sequence>
<comment type="similarity">
    <text evidence="2">Belongs to the DAMOX/DASOX family.</text>
</comment>
<dbReference type="AlphaFoldDB" id="A0A0A1T150"/>
<dbReference type="SUPFAM" id="SSF54373">
    <property type="entry name" value="FAD-linked reductases, C-terminal domain"/>
    <property type="match status" value="1"/>
</dbReference>
<dbReference type="HOGENOM" id="CLU_034311_2_0_1"/>
<dbReference type="GO" id="GO:0003884">
    <property type="term" value="F:D-amino-acid oxidase activity"/>
    <property type="evidence" value="ECO:0007669"/>
    <property type="project" value="InterPro"/>
</dbReference>
<keyword evidence="4" id="KW-0274">FAD</keyword>
<dbReference type="PROSITE" id="PS00677">
    <property type="entry name" value="DAO"/>
    <property type="match status" value="1"/>
</dbReference>
<dbReference type="InterPro" id="IPR006076">
    <property type="entry name" value="FAD-dep_OxRdtase"/>
</dbReference>
<dbReference type="Proteomes" id="UP000039046">
    <property type="component" value="Unassembled WGS sequence"/>
</dbReference>
<dbReference type="SUPFAM" id="SSF51971">
    <property type="entry name" value="Nucleotide-binding domain"/>
    <property type="match status" value="1"/>
</dbReference>
<dbReference type="PIRSF" id="PIRSF000189">
    <property type="entry name" value="D-aa_oxidase"/>
    <property type="match status" value="1"/>
</dbReference>
<dbReference type="PANTHER" id="PTHR11530">
    <property type="entry name" value="D-AMINO ACID OXIDASE"/>
    <property type="match status" value="1"/>
</dbReference>
<proteinExistence type="inferred from homology"/>
<keyword evidence="3" id="KW-0285">Flavoprotein</keyword>
<dbReference type="GO" id="GO:0005737">
    <property type="term" value="C:cytoplasm"/>
    <property type="evidence" value="ECO:0007669"/>
    <property type="project" value="TreeGrafter"/>
</dbReference>
<evidence type="ECO:0000256" key="3">
    <source>
        <dbReference type="ARBA" id="ARBA00022630"/>
    </source>
</evidence>
<dbReference type="Pfam" id="PF01266">
    <property type="entry name" value="DAO"/>
    <property type="match status" value="1"/>
</dbReference>
<accession>A0A0A1T150</accession>
<dbReference type="Gene3D" id="3.30.9.10">
    <property type="entry name" value="D-Amino Acid Oxidase, subunit A, domain 2"/>
    <property type="match status" value="1"/>
</dbReference>
<evidence type="ECO:0000256" key="1">
    <source>
        <dbReference type="ARBA" id="ARBA00001974"/>
    </source>
</evidence>
<feature type="domain" description="FAD dependent oxidoreductase" evidence="6">
    <location>
        <begin position="51"/>
        <end position="393"/>
    </location>
</feature>
<evidence type="ECO:0000313" key="7">
    <source>
        <dbReference type="EMBL" id="CEJ79850.1"/>
    </source>
</evidence>
<reference evidence="7 8" key="1">
    <citation type="journal article" date="2015" name="Genome Announc.">
        <title>Draft Genome Sequence and Gene Annotation of the Entomopathogenic Fungus Verticillium hemipterigenum.</title>
        <authorList>
            <person name="Horn F."/>
            <person name="Habel A."/>
            <person name="Scharf D.H."/>
            <person name="Dworschak J."/>
            <person name="Brakhage A.A."/>
            <person name="Guthke R."/>
            <person name="Hertweck C."/>
            <person name="Linde J."/>
        </authorList>
    </citation>
    <scope>NUCLEOTIDE SEQUENCE [LARGE SCALE GENOMIC DNA]</scope>
</reference>
<evidence type="ECO:0000313" key="8">
    <source>
        <dbReference type="Proteomes" id="UP000039046"/>
    </source>
</evidence>
<keyword evidence="5" id="KW-0560">Oxidoreductase</keyword>
<dbReference type="InterPro" id="IPR023209">
    <property type="entry name" value="DAO"/>
</dbReference>
<evidence type="ECO:0000256" key="2">
    <source>
        <dbReference type="ARBA" id="ARBA00006730"/>
    </source>
</evidence>
<comment type="cofactor">
    <cofactor evidence="1">
        <name>FAD</name>
        <dbReference type="ChEBI" id="CHEBI:57692"/>
    </cofactor>
</comment>
<dbReference type="PANTHER" id="PTHR11530:SF26">
    <property type="entry name" value="FAD DEPENDENT OXIDOREDUCTASE SUPERFAMILY (AFU_ORTHOLOGUE AFUA_5G13940)"/>
    <property type="match status" value="1"/>
</dbReference>
<evidence type="ECO:0000256" key="4">
    <source>
        <dbReference type="ARBA" id="ARBA00022827"/>
    </source>
</evidence>
<name>A0A0A1T150_9HYPO</name>
<protein>
    <recommendedName>
        <fullName evidence="6">FAD dependent oxidoreductase domain-containing protein</fullName>
    </recommendedName>
</protein>
<dbReference type="EMBL" id="CDHN01000001">
    <property type="protein sequence ID" value="CEJ79850.1"/>
    <property type="molecule type" value="Genomic_DNA"/>
</dbReference>
<dbReference type="InterPro" id="IPR006181">
    <property type="entry name" value="D-amino_acid_oxidase_CS"/>
</dbReference>
<evidence type="ECO:0000259" key="6">
    <source>
        <dbReference type="Pfam" id="PF01266"/>
    </source>
</evidence>